<dbReference type="InterPro" id="IPR001451">
    <property type="entry name" value="Hexapep"/>
</dbReference>
<organism evidence="4 6">
    <name type="scientific">Legionella adelaidensis</name>
    <dbReference type="NCBI Taxonomy" id="45056"/>
    <lineage>
        <taxon>Bacteria</taxon>
        <taxon>Pseudomonadati</taxon>
        <taxon>Pseudomonadota</taxon>
        <taxon>Gammaproteobacteria</taxon>
        <taxon>Legionellales</taxon>
        <taxon>Legionellaceae</taxon>
        <taxon>Legionella</taxon>
    </lineage>
</organism>
<keyword evidence="6" id="KW-1185">Reference proteome</keyword>
<dbReference type="PROSITE" id="PS00101">
    <property type="entry name" value="HEXAPEP_TRANSFERASES"/>
    <property type="match status" value="1"/>
</dbReference>
<geneLocation type="plasmid" evidence="5 7">
    <name>20</name>
</geneLocation>
<dbReference type="PANTHER" id="PTHR23416">
    <property type="entry name" value="SIALIC ACID SYNTHASE-RELATED"/>
    <property type="match status" value="1"/>
</dbReference>
<keyword evidence="2" id="KW-0677">Repeat</keyword>
<evidence type="ECO:0000256" key="1">
    <source>
        <dbReference type="ARBA" id="ARBA00022679"/>
    </source>
</evidence>
<dbReference type="InterPro" id="IPR011004">
    <property type="entry name" value="Trimer_LpxA-like_sf"/>
</dbReference>
<keyword evidence="1 4" id="KW-0808">Transferase</keyword>
<dbReference type="CDD" id="cd04647">
    <property type="entry name" value="LbH_MAT_like"/>
    <property type="match status" value="1"/>
</dbReference>
<dbReference type="RefSeq" id="WP_058461786.1">
    <property type="nucleotide sequence ID" value="NZ_LNKA01000001.1"/>
</dbReference>
<keyword evidence="5" id="KW-0614">Plasmid</keyword>
<dbReference type="EMBL" id="LNKA01000001">
    <property type="protein sequence ID" value="KTC66081.1"/>
    <property type="molecule type" value="Genomic_DNA"/>
</dbReference>
<sequence>MVIRLFKKIKFWRSLDRIGPDIPTSHWMLYFNTSMLKLCTKKFKFFHKTASFRHGAYAICCSKISIGARVTIRPGTMLFADPRENGAGIVIEDDVLIGSGVHLYVNNHRFENTKLPIMEQGWYPSKPITLKKGCWIGANAIILPGVSIGENAVVGAGSVVTKNIPAYCVAVGSPAKVIKKITAPALVN</sequence>
<evidence type="ECO:0000313" key="4">
    <source>
        <dbReference type="EMBL" id="KTC66081.1"/>
    </source>
</evidence>
<accession>A0A0W0R4S9</accession>
<dbReference type="Gene3D" id="2.160.10.10">
    <property type="entry name" value="Hexapeptide repeat proteins"/>
    <property type="match status" value="1"/>
</dbReference>
<protein>
    <submittedName>
        <fullName evidence="4">Chloramphenicol acetyltransferase</fullName>
        <ecNumber evidence="5">2.3.1.-</ecNumber>
    </submittedName>
</protein>
<dbReference type="InterPro" id="IPR051159">
    <property type="entry name" value="Hexapeptide_acetyltransf"/>
</dbReference>
<dbReference type="Proteomes" id="UP000281170">
    <property type="component" value="Plasmid 20"/>
</dbReference>
<evidence type="ECO:0000256" key="3">
    <source>
        <dbReference type="ARBA" id="ARBA00023315"/>
    </source>
</evidence>
<dbReference type="PATRIC" id="fig|45056.6.peg.763"/>
<dbReference type="EMBL" id="LR134429">
    <property type="protein sequence ID" value="VEH85701.1"/>
    <property type="molecule type" value="Genomic_DNA"/>
</dbReference>
<dbReference type="InterPro" id="IPR018357">
    <property type="entry name" value="Hexapep_transf_CS"/>
</dbReference>
<reference evidence="4 6" key="1">
    <citation type="submission" date="2015-11" db="EMBL/GenBank/DDBJ databases">
        <title>Identification of large and diverse effector repertoires of 38 Legionella species.</title>
        <authorList>
            <person name="Burstein D."/>
            <person name="Amaro F."/>
            <person name="Zusman T."/>
            <person name="Lifshitz Z."/>
            <person name="Cohen O."/>
            <person name="Gilbert J.A."/>
            <person name="Pupko T."/>
            <person name="Shuman H.A."/>
            <person name="Segal G."/>
        </authorList>
    </citation>
    <scope>NUCLEOTIDE SEQUENCE [LARGE SCALE GENOMIC DNA]</scope>
    <source>
        <strain evidence="4 6">1762-AUS-E</strain>
    </source>
</reference>
<gene>
    <name evidence="4" type="ORF">Lade_0739</name>
    <name evidence="5" type="ORF">NCTC12735_01336</name>
</gene>
<proteinExistence type="predicted"/>
<name>A0A0W0R4S9_9GAMM</name>
<dbReference type="SUPFAM" id="SSF51161">
    <property type="entry name" value="Trimeric LpxA-like enzymes"/>
    <property type="match status" value="1"/>
</dbReference>
<evidence type="ECO:0000313" key="7">
    <source>
        <dbReference type="Proteomes" id="UP000281170"/>
    </source>
</evidence>
<evidence type="ECO:0000313" key="6">
    <source>
        <dbReference type="Proteomes" id="UP000054859"/>
    </source>
</evidence>
<keyword evidence="3 5" id="KW-0012">Acyltransferase</keyword>
<dbReference type="GO" id="GO:0016746">
    <property type="term" value="F:acyltransferase activity"/>
    <property type="evidence" value="ECO:0007669"/>
    <property type="project" value="UniProtKB-KW"/>
</dbReference>
<evidence type="ECO:0000313" key="5">
    <source>
        <dbReference type="EMBL" id="VEH85701.1"/>
    </source>
</evidence>
<dbReference type="STRING" id="45056.Lade_0739"/>
<evidence type="ECO:0000256" key="2">
    <source>
        <dbReference type="ARBA" id="ARBA00022737"/>
    </source>
</evidence>
<dbReference type="KEGG" id="ladl:NCTC12735_01336"/>
<dbReference type="EC" id="2.3.1.-" evidence="5"/>
<dbReference type="AlphaFoldDB" id="A0A0W0R4S9"/>
<dbReference type="Proteomes" id="UP000054859">
    <property type="component" value="Unassembled WGS sequence"/>
</dbReference>
<dbReference type="Pfam" id="PF00132">
    <property type="entry name" value="Hexapep"/>
    <property type="match status" value="1"/>
</dbReference>
<reference evidence="5 7" key="2">
    <citation type="submission" date="2018-12" db="EMBL/GenBank/DDBJ databases">
        <authorList>
            <consortium name="Pathogen Informatics"/>
        </authorList>
    </citation>
    <scope>NUCLEOTIDE SEQUENCE [LARGE SCALE GENOMIC DNA]</scope>
    <source>
        <strain evidence="5 7">NCTC12735</strain>
        <plasmid evidence="7">20</plasmid>
    </source>
</reference>
<dbReference type="OrthoDB" id="9815592at2"/>